<dbReference type="EMBL" id="CP102173">
    <property type="protein sequence ID" value="UUP12223.1"/>
    <property type="molecule type" value="Genomic_DNA"/>
</dbReference>
<keyword evidence="2" id="KW-0812">Transmembrane</keyword>
<dbReference type="RefSeq" id="WP_232399708.1">
    <property type="nucleotide sequence ID" value="NZ_CP102173.1"/>
</dbReference>
<evidence type="ECO:0000313" key="4">
    <source>
        <dbReference type="EMBL" id="UUP12223.1"/>
    </source>
</evidence>
<keyword evidence="5" id="KW-1185">Reference proteome</keyword>
<feature type="region of interest" description="Disordered" evidence="1">
    <location>
        <begin position="136"/>
        <end position="160"/>
    </location>
</feature>
<organism evidence="4 5">
    <name type="scientific">Aeromicrobium wangtongii</name>
    <dbReference type="NCBI Taxonomy" id="2969247"/>
    <lineage>
        <taxon>Bacteria</taxon>
        <taxon>Bacillati</taxon>
        <taxon>Actinomycetota</taxon>
        <taxon>Actinomycetes</taxon>
        <taxon>Propionibacteriales</taxon>
        <taxon>Nocardioidaceae</taxon>
        <taxon>Aeromicrobium</taxon>
    </lineage>
</organism>
<evidence type="ECO:0000256" key="2">
    <source>
        <dbReference type="SAM" id="Phobius"/>
    </source>
</evidence>
<dbReference type="InterPro" id="IPR000261">
    <property type="entry name" value="EH_dom"/>
</dbReference>
<name>A0ABY5M698_9ACTN</name>
<sequence length="160" mass="17459">MSAEVWVLVATAVLAVVAICAALVAVRAVRQMSRNSQPAVAPQPAPAAVVETPTRPAAEVVLLDSADVTTDDLEPRIVEGRLVVPPTQQQVVQTVLGRPGVRLSVFLHGAAHALRPESRDRISALMRREFRRRRRERLQAGRRAVRSTRPTPPSDQWLGS</sequence>
<gene>
    <name evidence="4" type="ORF">NQV15_10155</name>
</gene>
<evidence type="ECO:0000259" key="3">
    <source>
        <dbReference type="PROSITE" id="PS50031"/>
    </source>
</evidence>
<reference evidence="4 5" key="1">
    <citation type="submission" date="2022-08" db="EMBL/GenBank/DDBJ databases">
        <title>novel species in genus Aeromicrobium.</title>
        <authorList>
            <person name="Ye L."/>
        </authorList>
    </citation>
    <scope>NUCLEOTIDE SEQUENCE [LARGE SCALE GENOMIC DNA]</scope>
    <source>
        <strain evidence="5">zg-Y1379</strain>
    </source>
</reference>
<accession>A0ABY5M698</accession>
<feature type="domain" description="EH" evidence="3">
    <location>
        <begin position="1"/>
        <end position="56"/>
    </location>
</feature>
<feature type="transmembrane region" description="Helical" evidence="2">
    <location>
        <begin position="6"/>
        <end position="26"/>
    </location>
</feature>
<keyword evidence="2" id="KW-1133">Transmembrane helix</keyword>
<protein>
    <recommendedName>
        <fullName evidence="3">EH domain-containing protein</fullName>
    </recommendedName>
</protein>
<dbReference type="Proteomes" id="UP001316184">
    <property type="component" value="Chromosome"/>
</dbReference>
<proteinExistence type="predicted"/>
<evidence type="ECO:0000313" key="5">
    <source>
        <dbReference type="Proteomes" id="UP001316184"/>
    </source>
</evidence>
<evidence type="ECO:0000256" key="1">
    <source>
        <dbReference type="SAM" id="MobiDB-lite"/>
    </source>
</evidence>
<dbReference type="PROSITE" id="PS50031">
    <property type="entry name" value="EH"/>
    <property type="match status" value="1"/>
</dbReference>
<keyword evidence="2" id="KW-0472">Membrane</keyword>